<dbReference type="Proteomes" id="UP000031561">
    <property type="component" value="Unassembled WGS sequence"/>
</dbReference>
<dbReference type="PANTHER" id="PTHR11908:SF132">
    <property type="entry name" value="ALDEHYDE OXIDASE 1-RELATED"/>
    <property type="match status" value="1"/>
</dbReference>
<sequence length="143" mass="16016">IGNYIIAQIQILKGLTLTQATEPVPQFTSQGKLLSKNLTTYKIPDIFFMPQQLEIQFRERENQFLTPYGSKAVGEPPLMYGIGVFFAIRHAMRAFRPNAKLTFKTPLTPEQVLCALYAEELGQILSRLGPDASVEDHTIVSST</sequence>
<evidence type="ECO:0000313" key="3">
    <source>
        <dbReference type="Proteomes" id="UP000031561"/>
    </source>
</evidence>
<keyword evidence="3" id="KW-1185">Reference proteome</keyword>
<evidence type="ECO:0008006" key="4">
    <source>
        <dbReference type="Google" id="ProtNLM"/>
    </source>
</evidence>
<keyword evidence="1" id="KW-0500">Molybdenum</keyword>
<accession>A0ABD4T650</accession>
<dbReference type="Gene3D" id="3.30.365.10">
    <property type="entry name" value="Aldehyde oxidase/xanthine dehydrogenase, molybdopterin binding domain"/>
    <property type="match status" value="1"/>
</dbReference>
<protein>
    <recommendedName>
        <fullName evidence="4">Xanthine dehydrogenase</fullName>
    </recommendedName>
</protein>
<reference evidence="2 3" key="1">
    <citation type="journal article" date="2015" name="Genome Announc.">
        <title>Draft Genome Sequence of Filamentous Marine Cyanobacterium Lyngbya confervoides Strain BDU141951.</title>
        <authorList>
            <person name="Chandrababunaidu M.M."/>
            <person name="Sen D."/>
            <person name="Tripathy S."/>
        </authorList>
    </citation>
    <scope>NUCLEOTIDE SEQUENCE [LARGE SCALE GENOMIC DNA]</scope>
    <source>
        <strain evidence="2 3">BDU141951</strain>
    </source>
</reference>
<evidence type="ECO:0000256" key="1">
    <source>
        <dbReference type="ARBA" id="ARBA00022505"/>
    </source>
</evidence>
<gene>
    <name evidence="2" type="ORF">QQ91_0015580</name>
</gene>
<organism evidence="2 3">
    <name type="scientific">Lyngbya confervoides BDU141951</name>
    <dbReference type="NCBI Taxonomy" id="1574623"/>
    <lineage>
        <taxon>Bacteria</taxon>
        <taxon>Bacillati</taxon>
        <taxon>Cyanobacteriota</taxon>
        <taxon>Cyanophyceae</taxon>
        <taxon>Oscillatoriophycideae</taxon>
        <taxon>Oscillatoriales</taxon>
        <taxon>Microcoleaceae</taxon>
        <taxon>Lyngbya</taxon>
    </lineage>
</organism>
<dbReference type="RefSeq" id="WP_236096275.1">
    <property type="nucleotide sequence ID" value="NZ_JTHE03000090.1"/>
</dbReference>
<dbReference type="PANTHER" id="PTHR11908">
    <property type="entry name" value="XANTHINE DEHYDROGENASE"/>
    <property type="match status" value="1"/>
</dbReference>
<dbReference type="SUPFAM" id="SSF56003">
    <property type="entry name" value="Molybdenum cofactor-binding domain"/>
    <property type="match status" value="1"/>
</dbReference>
<evidence type="ECO:0000313" key="2">
    <source>
        <dbReference type="EMBL" id="MCM1984246.1"/>
    </source>
</evidence>
<feature type="non-terminal residue" evidence="2">
    <location>
        <position position="1"/>
    </location>
</feature>
<dbReference type="InterPro" id="IPR016208">
    <property type="entry name" value="Ald_Oxase/xanthine_DH-like"/>
</dbReference>
<dbReference type="InterPro" id="IPR037165">
    <property type="entry name" value="AldOxase/xan_DH_Mopterin-bd_sf"/>
</dbReference>
<proteinExistence type="predicted"/>
<dbReference type="AlphaFoldDB" id="A0ABD4T650"/>
<name>A0ABD4T650_9CYAN</name>
<comment type="caution">
    <text evidence="2">The sequence shown here is derived from an EMBL/GenBank/DDBJ whole genome shotgun (WGS) entry which is preliminary data.</text>
</comment>
<dbReference type="EMBL" id="JTHE03000090">
    <property type="protein sequence ID" value="MCM1984246.1"/>
    <property type="molecule type" value="Genomic_DNA"/>
</dbReference>